<dbReference type="InterPro" id="IPR021214">
    <property type="entry name" value="DUF2568"/>
</dbReference>
<keyword evidence="1" id="KW-1133">Transmembrane helix</keyword>
<dbReference type="Pfam" id="PF10823">
    <property type="entry name" value="DUF2568"/>
    <property type="match status" value="1"/>
</dbReference>
<evidence type="ECO:0000313" key="2">
    <source>
        <dbReference type="EMBL" id="GMK44494.1"/>
    </source>
</evidence>
<feature type="transmembrane region" description="Helical" evidence="1">
    <location>
        <begin position="35"/>
        <end position="56"/>
    </location>
</feature>
<dbReference type="RefSeq" id="WP_317979475.1">
    <property type="nucleotide sequence ID" value="NZ_BTCL01000004.1"/>
</dbReference>
<feature type="transmembrane region" description="Helical" evidence="1">
    <location>
        <begin position="68"/>
        <end position="88"/>
    </location>
</feature>
<evidence type="ECO:0008006" key="4">
    <source>
        <dbReference type="Google" id="ProtNLM"/>
    </source>
</evidence>
<keyword evidence="1" id="KW-0472">Membrane</keyword>
<protein>
    <recommendedName>
        <fullName evidence="4">DUF2568 domain-containing protein</fullName>
    </recommendedName>
</protein>
<comment type="caution">
    <text evidence="2">The sequence shown here is derived from an EMBL/GenBank/DDBJ whole genome shotgun (WGS) entry which is preliminary data.</text>
</comment>
<keyword evidence="1" id="KW-0812">Transmembrane</keyword>
<sequence>MKGPGTGILLTVFFLLELAAFVVFGYWGYQLQSVKMISILLAVAFPLVLAVLWGMFLSPKASVAIFSYPVRTALKLVVFVAASAALYSTEHEKLGLAFLIVGIVIIAAVFLLNLHKVDAKKG</sequence>
<proteinExistence type="predicted"/>
<gene>
    <name evidence="2" type="ORF">PghCCS26_16220</name>
</gene>
<evidence type="ECO:0000313" key="3">
    <source>
        <dbReference type="Proteomes" id="UP001285921"/>
    </source>
</evidence>
<keyword evidence="3" id="KW-1185">Reference proteome</keyword>
<reference evidence="2 3" key="1">
    <citation type="submission" date="2023-05" db="EMBL/GenBank/DDBJ databases">
        <title>Draft genome of Paenibacillus sp. CCS26.</title>
        <authorList>
            <person name="Akita H."/>
            <person name="Shinto Y."/>
            <person name="Kimura Z."/>
        </authorList>
    </citation>
    <scope>NUCLEOTIDE SEQUENCE [LARGE SCALE GENOMIC DNA]</scope>
    <source>
        <strain evidence="2 3">CCS26</strain>
    </source>
</reference>
<evidence type="ECO:0000256" key="1">
    <source>
        <dbReference type="SAM" id="Phobius"/>
    </source>
</evidence>
<dbReference type="Proteomes" id="UP001285921">
    <property type="component" value="Unassembled WGS sequence"/>
</dbReference>
<feature type="transmembrane region" description="Helical" evidence="1">
    <location>
        <begin position="94"/>
        <end position="114"/>
    </location>
</feature>
<accession>A0ABQ6NJ10</accession>
<dbReference type="EMBL" id="BTCL01000004">
    <property type="protein sequence ID" value="GMK44494.1"/>
    <property type="molecule type" value="Genomic_DNA"/>
</dbReference>
<organism evidence="2 3">
    <name type="scientific">Paenibacillus glycanilyticus</name>
    <dbReference type="NCBI Taxonomy" id="126569"/>
    <lineage>
        <taxon>Bacteria</taxon>
        <taxon>Bacillati</taxon>
        <taxon>Bacillota</taxon>
        <taxon>Bacilli</taxon>
        <taxon>Bacillales</taxon>
        <taxon>Paenibacillaceae</taxon>
        <taxon>Paenibacillus</taxon>
    </lineage>
</organism>
<name>A0ABQ6NJ10_9BACL</name>
<feature type="transmembrane region" description="Helical" evidence="1">
    <location>
        <begin position="7"/>
        <end position="29"/>
    </location>
</feature>